<evidence type="ECO:0000313" key="1">
    <source>
        <dbReference type="EMBL" id="GAH38791.1"/>
    </source>
</evidence>
<organism evidence="1">
    <name type="scientific">marine sediment metagenome</name>
    <dbReference type="NCBI Taxonomy" id="412755"/>
    <lineage>
        <taxon>unclassified sequences</taxon>
        <taxon>metagenomes</taxon>
        <taxon>ecological metagenomes</taxon>
    </lineage>
</organism>
<dbReference type="EMBL" id="BARU01012242">
    <property type="protein sequence ID" value="GAH38791.1"/>
    <property type="molecule type" value="Genomic_DNA"/>
</dbReference>
<sequence length="79" mass="9344">MNKTKQTEQKEIGRIKLGDTQDLVVSIVDDEKVDLRIFLNTDSYKGPTKRGVRFYLFDDNWTEFKKLIEKVDKVYEELA</sequence>
<name>X1EZG7_9ZZZZ</name>
<gene>
    <name evidence="1" type="ORF">S03H2_22666</name>
</gene>
<dbReference type="AlphaFoldDB" id="X1EZG7"/>
<proteinExistence type="predicted"/>
<accession>X1EZG7</accession>
<comment type="caution">
    <text evidence="1">The sequence shown here is derived from an EMBL/GenBank/DDBJ whole genome shotgun (WGS) entry which is preliminary data.</text>
</comment>
<protein>
    <recommendedName>
        <fullName evidence="2">Transcriptional coactivator p15 (PC4) C-terminal domain-containing protein</fullName>
    </recommendedName>
</protein>
<evidence type="ECO:0008006" key="2">
    <source>
        <dbReference type="Google" id="ProtNLM"/>
    </source>
</evidence>
<reference evidence="1" key="1">
    <citation type="journal article" date="2014" name="Front. Microbiol.">
        <title>High frequency of phylogenetically diverse reductive dehalogenase-homologous genes in deep subseafloor sedimentary metagenomes.</title>
        <authorList>
            <person name="Kawai M."/>
            <person name="Futagami T."/>
            <person name="Toyoda A."/>
            <person name="Takaki Y."/>
            <person name="Nishi S."/>
            <person name="Hori S."/>
            <person name="Arai W."/>
            <person name="Tsubouchi T."/>
            <person name="Morono Y."/>
            <person name="Uchiyama I."/>
            <person name="Ito T."/>
            <person name="Fujiyama A."/>
            <person name="Inagaki F."/>
            <person name="Takami H."/>
        </authorList>
    </citation>
    <scope>NUCLEOTIDE SEQUENCE</scope>
    <source>
        <strain evidence="1">Expedition CK06-06</strain>
    </source>
</reference>